<feature type="region of interest" description="Disordered" evidence="1">
    <location>
        <begin position="82"/>
        <end position="104"/>
    </location>
</feature>
<dbReference type="Pfam" id="PF03242">
    <property type="entry name" value="LEA_3a"/>
    <property type="match status" value="1"/>
</dbReference>
<dbReference type="EMBL" id="EF087522">
    <property type="protein sequence ID" value="ABK26761.1"/>
    <property type="molecule type" value="mRNA"/>
</dbReference>
<protein>
    <submittedName>
        <fullName evidence="2">Uncharacterized protein</fullName>
    </submittedName>
</protein>
<accession>A9NSR9</accession>
<name>A9NSR9_PICSI</name>
<dbReference type="PANTHER" id="PTHR33509:SF21">
    <property type="entry name" value="OS02G0564600 PROTEIN"/>
    <property type="match status" value="1"/>
</dbReference>
<evidence type="ECO:0000313" key="2">
    <source>
        <dbReference type="EMBL" id="ABK23680.1"/>
    </source>
</evidence>
<organism evidence="2">
    <name type="scientific">Picea sitchensis</name>
    <name type="common">Sitka spruce</name>
    <name type="synonym">Pinus sitchensis</name>
    <dbReference type="NCBI Taxonomy" id="3332"/>
    <lineage>
        <taxon>Eukaryota</taxon>
        <taxon>Viridiplantae</taxon>
        <taxon>Streptophyta</taxon>
        <taxon>Embryophyta</taxon>
        <taxon>Tracheophyta</taxon>
        <taxon>Spermatophyta</taxon>
        <taxon>Pinopsida</taxon>
        <taxon>Pinidae</taxon>
        <taxon>Conifers I</taxon>
        <taxon>Pinales</taxon>
        <taxon>Pinaceae</taxon>
        <taxon>Picea</taxon>
    </lineage>
</organism>
<dbReference type="InterPro" id="IPR004926">
    <property type="entry name" value="LEA_3a"/>
</dbReference>
<feature type="compositionally biased region" description="Polar residues" evidence="1">
    <location>
        <begin position="93"/>
        <end position="104"/>
    </location>
</feature>
<evidence type="ECO:0000256" key="1">
    <source>
        <dbReference type="SAM" id="MobiDB-lite"/>
    </source>
</evidence>
<reference evidence="2" key="1">
    <citation type="journal article" date="2008" name="BMC Genomics">
        <title>A conifer genomics resource of 200,000 spruce (Picea spp.) ESTs and 6,464 high-quality, sequence-finished full-length cDNAs for Sitka spruce (Picea sitchensis).</title>
        <authorList>
            <person name="Ralph S.G."/>
            <person name="Chun H.J."/>
            <person name="Kolosova N."/>
            <person name="Cooper D."/>
            <person name="Oddy C."/>
            <person name="Ritland C.E."/>
            <person name="Kirkpatrick R."/>
            <person name="Moore R."/>
            <person name="Barber S."/>
            <person name="Holt R.A."/>
            <person name="Jones S.J."/>
            <person name="Marra M.A."/>
            <person name="Douglas C.J."/>
            <person name="Ritland K."/>
            <person name="Bohlmann J."/>
        </authorList>
    </citation>
    <scope>NUCLEOTIDE SEQUENCE</scope>
    <source>
        <tissue evidence="2">Green portion of the leader tissue</tissue>
    </source>
</reference>
<dbReference type="PANTHER" id="PTHR33509">
    <property type="entry name" value="LATE EMBRYOGENIS ABUNDANT PROTEIN 2-RELATED"/>
    <property type="match status" value="1"/>
</dbReference>
<feature type="compositionally biased region" description="Basic and acidic residues" evidence="1">
    <location>
        <begin position="82"/>
        <end position="92"/>
    </location>
</feature>
<proteinExistence type="evidence at transcript level"/>
<dbReference type="EMBL" id="EF084361">
    <property type="protein sequence ID" value="ABK23680.1"/>
    <property type="molecule type" value="mRNA"/>
</dbReference>
<dbReference type="AlphaFoldDB" id="A9NSR9"/>
<sequence length="104" mass="11264">MARSLLHLKVAAAGALSLFRSHGSNLGSQGIRRYSIVAGRGLSRPEPKQADDKAATGYTERYWMPDPVTGYYIPENHSAELTDIAEHRENSLKGHSTTSGGLPN</sequence>
<dbReference type="OMA" id="GYTERYW"/>